<dbReference type="OrthoDB" id="251770at2759"/>
<dbReference type="GO" id="GO:0007095">
    <property type="term" value="P:mitotic G2 DNA damage checkpoint signaling"/>
    <property type="evidence" value="ECO:0007669"/>
    <property type="project" value="TreeGrafter"/>
</dbReference>
<evidence type="ECO:0000313" key="5">
    <source>
        <dbReference type="Proteomes" id="UP001165065"/>
    </source>
</evidence>
<dbReference type="GO" id="GO:0033314">
    <property type="term" value="P:mitotic DNA replication checkpoint signaling"/>
    <property type="evidence" value="ECO:0007669"/>
    <property type="project" value="TreeGrafter"/>
</dbReference>
<dbReference type="Pfam" id="PF12738">
    <property type="entry name" value="PTCB-BRCT"/>
    <property type="match status" value="1"/>
</dbReference>
<feature type="region of interest" description="Disordered" evidence="2">
    <location>
        <begin position="105"/>
        <end position="124"/>
    </location>
</feature>
<dbReference type="GO" id="GO:0006270">
    <property type="term" value="P:DNA replication initiation"/>
    <property type="evidence" value="ECO:0007669"/>
    <property type="project" value="TreeGrafter"/>
</dbReference>
<evidence type="ECO:0000313" key="4">
    <source>
        <dbReference type="EMBL" id="GMI44633.1"/>
    </source>
</evidence>
<dbReference type="InterPro" id="IPR059215">
    <property type="entry name" value="BRCT2_TopBP1-like"/>
</dbReference>
<dbReference type="SUPFAM" id="SSF52113">
    <property type="entry name" value="BRCT domain"/>
    <property type="match status" value="1"/>
</dbReference>
<protein>
    <recommendedName>
        <fullName evidence="3">BRCT domain-containing protein</fullName>
    </recommendedName>
</protein>
<name>A0A9W7GI10_9STRA</name>
<reference evidence="5" key="1">
    <citation type="journal article" date="2023" name="Commun. Biol.">
        <title>Genome analysis of Parmales, the sister group of diatoms, reveals the evolutionary specialization of diatoms from phago-mixotrophs to photoautotrophs.</title>
        <authorList>
            <person name="Ban H."/>
            <person name="Sato S."/>
            <person name="Yoshikawa S."/>
            <person name="Yamada K."/>
            <person name="Nakamura Y."/>
            <person name="Ichinomiya M."/>
            <person name="Sato N."/>
            <person name="Blanc-Mathieu R."/>
            <person name="Endo H."/>
            <person name="Kuwata A."/>
            <person name="Ogata H."/>
        </authorList>
    </citation>
    <scope>NUCLEOTIDE SEQUENCE [LARGE SCALE GENOMIC DNA]</scope>
</reference>
<keyword evidence="1" id="KW-0677">Repeat</keyword>
<evidence type="ECO:0000256" key="1">
    <source>
        <dbReference type="ARBA" id="ARBA00022737"/>
    </source>
</evidence>
<accession>A0A9W7GI10</accession>
<dbReference type="PANTHER" id="PTHR13561:SF20">
    <property type="entry name" value="DNA TOPOISOMERASE 2-BINDING PROTEIN 1"/>
    <property type="match status" value="1"/>
</dbReference>
<evidence type="ECO:0000256" key="2">
    <source>
        <dbReference type="SAM" id="MobiDB-lite"/>
    </source>
</evidence>
<gene>
    <name evidence="4" type="ORF">TrCOL_g356</name>
</gene>
<dbReference type="Proteomes" id="UP001165065">
    <property type="component" value="Unassembled WGS sequence"/>
</dbReference>
<evidence type="ECO:0000259" key="3">
    <source>
        <dbReference type="PROSITE" id="PS50172"/>
    </source>
</evidence>
<dbReference type="CDD" id="cd17731">
    <property type="entry name" value="BRCT_TopBP1_rpt2_like"/>
    <property type="match status" value="1"/>
</dbReference>
<comment type="caution">
    <text evidence="4">The sequence shown here is derived from an EMBL/GenBank/DDBJ whole genome shotgun (WGS) entry which is preliminary data.</text>
</comment>
<dbReference type="InterPro" id="IPR036420">
    <property type="entry name" value="BRCT_dom_sf"/>
</dbReference>
<dbReference type="SMART" id="SM00292">
    <property type="entry name" value="BRCT"/>
    <property type="match status" value="1"/>
</dbReference>
<organism evidence="4 5">
    <name type="scientific">Triparma columacea</name>
    <dbReference type="NCBI Taxonomy" id="722753"/>
    <lineage>
        <taxon>Eukaryota</taxon>
        <taxon>Sar</taxon>
        <taxon>Stramenopiles</taxon>
        <taxon>Ochrophyta</taxon>
        <taxon>Bolidophyceae</taxon>
        <taxon>Parmales</taxon>
        <taxon>Triparmaceae</taxon>
        <taxon>Triparma</taxon>
    </lineage>
</organism>
<dbReference type="PANTHER" id="PTHR13561">
    <property type="entry name" value="DNA REPLICATION REGULATOR DPB11-RELATED"/>
    <property type="match status" value="1"/>
</dbReference>
<dbReference type="PROSITE" id="PS50172">
    <property type="entry name" value="BRCT"/>
    <property type="match status" value="1"/>
</dbReference>
<feature type="domain" description="BRCT" evidence="3">
    <location>
        <begin position="8"/>
        <end position="100"/>
    </location>
</feature>
<keyword evidence="5" id="KW-1185">Reference proteome</keyword>
<dbReference type="Gene3D" id="3.40.50.10190">
    <property type="entry name" value="BRCT domain"/>
    <property type="match status" value="1"/>
</dbReference>
<sequence>MFSQKSPRVSSPLSGVFISITGLSVDEKGELHDIVEKLGGRYNGNLKIGVNTHLIADKAEGAKFYEAYRSGEDVISIVTPAWLRQCEAKNQLVSVQGFKLVPSSSKSTQCEGRASPTGLLSLPV</sequence>
<dbReference type="InterPro" id="IPR001357">
    <property type="entry name" value="BRCT_dom"/>
</dbReference>
<dbReference type="EMBL" id="BRYA01000221">
    <property type="protein sequence ID" value="GMI44633.1"/>
    <property type="molecule type" value="Genomic_DNA"/>
</dbReference>
<proteinExistence type="predicted"/>
<dbReference type="AlphaFoldDB" id="A0A9W7GI10"/>